<dbReference type="EMBL" id="JABVCQ010000058">
    <property type="protein sequence ID" value="MBB1127387.1"/>
    <property type="molecule type" value="Genomic_DNA"/>
</dbReference>
<gene>
    <name evidence="1" type="ORF">HUK38_14340</name>
</gene>
<proteinExistence type="predicted"/>
<accession>A0A839HLW6</accession>
<dbReference type="RefSeq" id="WP_182585008.1">
    <property type="nucleotide sequence ID" value="NZ_JABVCQ010000058.1"/>
</dbReference>
<reference evidence="1 2" key="1">
    <citation type="journal article" date="2020" name="Arch. Microbiol.">
        <title>The genome sequence of the giant phototrophic gammaproteobacterium Thiospirillum jenense gives insight into its physiological properties and phylogenetic relationships.</title>
        <authorList>
            <person name="Imhoff J.F."/>
            <person name="Meyer T.E."/>
            <person name="Kyndt J.A."/>
        </authorList>
    </citation>
    <scope>NUCLEOTIDE SEQUENCE [LARGE SCALE GENOMIC DNA]</scope>
    <source>
        <strain evidence="1 2">DSM 216</strain>
    </source>
</reference>
<protein>
    <submittedName>
        <fullName evidence="1">Uncharacterized protein</fullName>
    </submittedName>
</protein>
<evidence type="ECO:0000313" key="2">
    <source>
        <dbReference type="Proteomes" id="UP000548632"/>
    </source>
</evidence>
<dbReference type="AlphaFoldDB" id="A0A839HLW6"/>
<organism evidence="1 2">
    <name type="scientific">Thiospirillum jenense</name>
    <dbReference type="NCBI Taxonomy" id="1653858"/>
    <lineage>
        <taxon>Bacteria</taxon>
        <taxon>Pseudomonadati</taxon>
        <taxon>Pseudomonadota</taxon>
        <taxon>Gammaproteobacteria</taxon>
        <taxon>Chromatiales</taxon>
        <taxon>Chromatiaceae</taxon>
        <taxon>Thiospirillum</taxon>
    </lineage>
</organism>
<evidence type="ECO:0000313" key="1">
    <source>
        <dbReference type="EMBL" id="MBB1127387.1"/>
    </source>
</evidence>
<keyword evidence="2" id="KW-1185">Reference proteome</keyword>
<comment type="caution">
    <text evidence="1">The sequence shown here is derived from an EMBL/GenBank/DDBJ whole genome shotgun (WGS) entry which is preliminary data.</text>
</comment>
<sequence length="158" mass="19033">MSKREPYWLGKRPSDGKRWAYTTSAVVLDAGDYREKLFRMFRRYTKQWNDIELNMDRDLSEHTHEIHGAHIVGGAGRNFTLHWHNDKEDHWIFEIHYARGFSEYYPGLSCARNPFRSVDDIRSAHLHWKGNGQDEFEKWLELEEKENKEKGEWDEYKA</sequence>
<name>A0A839HLW6_9GAMM</name>
<dbReference type="Proteomes" id="UP000548632">
    <property type="component" value="Unassembled WGS sequence"/>
</dbReference>